<accession>A0AA95K8V8</accession>
<dbReference type="Proteomes" id="UP001177597">
    <property type="component" value="Chromosome"/>
</dbReference>
<name>A0AA95K8V8_9GAMM</name>
<dbReference type="AlphaFoldDB" id="A0AA95K8V8"/>
<protein>
    <submittedName>
        <fullName evidence="2">DNA circularization N-terminal domain-containing protein</fullName>
    </submittedName>
</protein>
<dbReference type="PANTHER" id="PTHR37829">
    <property type="entry name" value="PHAGE-LIKE ELEMENT PBSX PROTEIN XKDT"/>
    <property type="match status" value="1"/>
</dbReference>
<dbReference type="Pfam" id="PF07157">
    <property type="entry name" value="DNA_circ_N"/>
    <property type="match status" value="1"/>
</dbReference>
<gene>
    <name evidence="2" type="ORF">QE207_06980</name>
</gene>
<dbReference type="RefSeq" id="WP_280629845.1">
    <property type="nucleotide sequence ID" value="NZ_CP123498.1"/>
</dbReference>
<dbReference type="PANTHER" id="PTHR37829:SF3">
    <property type="entry name" value="PROTEIN JAYE-RELATED"/>
    <property type="match status" value="1"/>
</dbReference>
<dbReference type="InterPro" id="IPR052399">
    <property type="entry name" value="Phage_Baseplate_Assmbl_Protein"/>
</dbReference>
<evidence type="ECO:0000259" key="1">
    <source>
        <dbReference type="Pfam" id="PF07157"/>
    </source>
</evidence>
<dbReference type="InterPro" id="IPR009826">
    <property type="entry name" value="DNA_circ_N"/>
</dbReference>
<feature type="domain" description="DNA circulation N-terminal" evidence="1">
    <location>
        <begin position="24"/>
        <end position="117"/>
    </location>
</feature>
<sequence length="467" mass="51857">MALIKSAISSLLTEQNAWQWSEHLRPASFSGVPFGVLAGESVFGRRQAIHEYPYREQAWLEDMGRSTRRITIKGFLIHDSRVYNAPDVMTQRNNLVAVCEAGKTGSLMHPTLGDMTVCVTESGLRIHESVENGRIFEFELVVIESGLKVFAITESENANVIQRQNYLAISTVTAAKFIAAIKAEMRSLTQALKVLKQTASFWANQVNSTLNEASNISDVLKSTFGSQQYGRYQKGTIGGLVSGATGYRIERDMIDNDAQLINKIRLSAVIAREKITATLTALSQTTNIEQLTSTIQSIFNLIINMTGSDDRKMQILGVLSFFENPYYYLGESENRLAKLTDLLLIVLATSAMAIVSGSVIPTNSHEAASQQKQACQVLDNAMLHAGDLAQDDIYLLLLNIRQQVVDYFVQMGSERGRLAQYQLPDVFPALTVANRLYQDARRSDELVMEVSPQHPAFMPARFKALTK</sequence>
<reference evidence="2" key="1">
    <citation type="submission" date="2023-04" db="EMBL/GenBank/DDBJ databases">
        <title>Genome dynamics across the evolutionary transition to endosymbiosis.</title>
        <authorList>
            <person name="Siozios S."/>
            <person name="Nadal-Jimenez P."/>
            <person name="Azagi T."/>
            <person name="Sprong H."/>
            <person name="Frost C.L."/>
            <person name="Parratt S.R."/>
            <person name="Taylor G."/>
            <person name="Brettell L."/>
            <person name="Lew K.C."/>
            <person name="Croft L."/>
            <person name="King K.C."/>
            <person name="Brockhurst M.A."/>
            <person name="Hypsa V."/>
            <person name="Novakova E."/>
            <person name="Darby A.C."/>
            <person name="Hurst G.D.D."/>
        </authorList>
    </citation>
    <scope>NUCLEOTIDE SEQUENCE</scope>
    <source>
        <strain evidence="2">AIh</strain>
    </source>
</reference>
<organism evidence="2 3">
    <name type="scientific">Arsenophonus nasoniae</name>
    <name type="common">son-killer infecting Nasonia vitripennis</name>
    <dbReference type="NCBI Taxonomy" id="638"/>
    <lineage>
        <taxon>Bacteria</taxon>
        <taxon>Pseudomonadati</taxon>
        <taxon>Pseudomonadota</taxon>
        <taxon>Gammaproteobacteria</taxon>
        <taxon>Enterobacterales</taxon>
        <taxon>Morganellaceae</taxon>
        <taxon>Arsenophonus</taxon>
    </lineage>
</organism>
<evidence type="ECO:0000313" key="2">
    <source>
        <dbReference type="EMBL" id="WGL96302.1"/>
    </source>
</evidence>
<proteinExistence type="predicted"/>
<dbReference type="EMBL" id="CP123498">
    <property type="protein sequence ID" value="WGL96302.1"/>
    <property type="molecule type" value="Genomic_DNA"/>
</dbReference>
<evidence type="ECO:0000313" key="3">
    <source>
        <dbReference type="Proteomes" id="UP001177597"/>
    </source>
</evidence>